<dbReference type="InterPro" id="IPR013728">
    <property type="entry name" value="BT_3987-like_N"/>
</dbReference>
<dbReference type="Pfam" id="PF08522">
    <property type="entry name" value="BT_3987-like_N"/>
    <property type="match status" value="1"/>
</dbReference>
<feature type="domain" description="DUF5627" evidence="3">
    <location>
        <begin position="186"/>
        <end position="321"/>
    </location>
</feature>
<feature type="domain" description="BT-3987-like N-terminal" evidence="2">
    <location>
        <begin position="32"/>
        <end position="167"/>
    </location>
</feature>
<reference evidence="4" key="1">
    <citation type="submission" date="2021-08" db="EMBL/GenBank/DDBJ databases">
        <title>Prevotella lacticifex sp. nov., isolated from rumen of cow.</title>
        <authorList>
            <person name="Shinkai T."/>
            <person name="Ikeyama N."/>
            <person name="Kumagai M."/>
            <person name="Ohmori H."/>
            <person name="Sakamoto M."/>
            <person name="Ohkuma M."/>
            <person name="Mitsumori M."/>
        </authorList>
    </citation>
    <scope>NUCLEOTIDE SEQUENCE</scope>
    <source>
        <strain evidence="4">DSM 11371</strain>
    </source>
</reference>
<proteinExistence type="predicted"/>
<evidence type="ECO:0000259" key="3">
    <source>
        <dbReference type="Pfam" id="PF18620"/>
    </source>
</evidence>
<sequence>MKKIFFAILSLCSLVLASSCKNGDVEFADFDYQSVYFAKQTPIRTITLGEDDAFPNELDNAHMCQLQVVLGGVWSNKVDRHVKIAVDNSLVDNLKFNQIEGEKFVNTGKPVVAMPSDYYSLETTDVVIPAGKVRGVVNVKLNEAFFNDLKSAYVTYVIPVRILEAGNDTILENKNYTLYAVEYKNPYSGIWLNTADNTSKSMLTCYDMNSVNYAHSETVTAAEFNANGEPVYKDGKLQTVSKTLDGNAILTIGADGNITFSTNSADCKIKGTGKFVKNGSKVDHSVAWGDRERDLIEVNFDVIYSYEDYDEATQKKVTREVTKNYNEKLVLISRGNHLREFTTTK</sequence>
<keyword evidence="1" id="KW-0732">Signal</keyword>
<dbReference type="InterPro" id="IPR040580">
    <property type="entry name" value="DUF5627"/>
</dbReference>
<evidence type="ECO:0000259" key="2">
    <source>
        <dbReference type="Pfam" id="PF08522"/>
    </source>
</evidence>
<name>A0AA37HZX7_SEGBR</name>
<feature type="chain" id="PRO_5041254920" description="DUF1735 domain-containing protein" evidence="1">
    <location>
        <begin position="18"/>
        <end position="345"/>
    </location>
</feature>
<evidence type="ECO:0000256" key="1">
    <source>
        <dbReference type="SAM" id="SignalP"/>
    </source>
</evidence>
<evidence type="ECO:0008006" key="6">
    <source>
        <dbReference type="Google" id="ProtNLM"/>
    </source>
</evidence>
<accession>A0AA37HZX7</accession>
<organism evidence="4 5">
    <name type="scientific">Segatella bryantii</name>
    <name type="common">Prevotella bryantii</name>
    <dbReference type="NCBI Taxonomy" id="77095"/>
    <lineage>
        <taxon>Bacteria</taxon>
        <taxon>Pseudomonadati</taxon>
        <taxon>Bacteroidota</taxon>
        <taxon>Bacteroidia</taxon>
        <taxon>Bacteroidales</taxon>
        <taxon>Prevotellaceae</taxon>
        <taxon>Segatella</taxon>
    </lineage>
</organism>
<gene>
    <name evidence="4" type="ORF">PRRU23_25880</name>
</gene>
<dbReference type="Gene3D" id="2.40.128.420">
    <property type="match status" value="1"/>
</dbReference>
<protein>
    <recommendedName>
        <fullName evidence="6">DUF1735 domain-containing protein</fullName>
    </recommendedName>
</protein>
<comment type="caution">
    <text evidence="4">The sequence shown here is derived from an EMBL/GenBank/DDBJ whole genome shotgun (WGS) entry which is preliminary data.</text>
</comment>
<dbReference type="PROSITE" id="PS51257">
    <property type="entry name" value="PROKAR_LIPOPROTEIN"/>
    <property type="match status" value="1"/>
</dbReference>
<dbReference type="Pfam" id="PF18620">
    <property type="entry name" value="DUF5627"/>
    <property type="match status" value="1"/>
</dbReference>
<evidence type="ECO:0000313" key="5">
    <source>
        <dbReference type="Proteomes" id="UP000887043"/>
    </source>
</evidence>
<dbReference type="Gene3D" id="2.60.40.1740">
    <property type="entry name" value="hypothetical protein (bacova_03559)"/>
    <property type="match status" value="1"/>
</dbReference>
<evidence type="ECO:0000313" key="4">
    <source>
        <dbReference type="EMBL" id="GJG28888.1"/>
    </source>
</evidence>
<dbReference type="Proteomes" id="UP000887043">
    <property type="component" value="Unassembled WGS sequence"/>
</dbReference>
<feature type="signal peptide" evidence="1">
    <location>
        <begin position="1"/>
        <end position="17"/>
    </location>
</feature>
<dbReference type="AlphaFoldDB" id="A0AA37HZX7"/>
<dbReference type="RefSeq" id="WP_006282138.1">
    <property type="nucleotide sequence ID" value="NZ_BPTR01000001.1"/>
</dbReference>
<dbReference type="EMBL" id="BPTR01000001">
    <property type="protein sequence ID" value="GJG28888.1"/>
    <property type="molecule type" value="Genomic_DNA"/>
</dbReference>